<keyword evidence="1" id="KW-0040">ANK repeat</keyword>
<dbReference type="InterPro" id="IPR002110">
    <property type="entry name" value="Ankyrin_rpt"/>
</dbReference>
<dbReference type="KEGG" id="hai:109380027"/>
<sequence length="299" mass="33137">MTRGHRVRSRVGDPQAASSAPDLAPDVFVMRVLLEETREMFPVTNCRGDMTVRELKEELDLVAGIPVDLQRLQYLDQGVLMDDTTLKFHDVVPGGIISLCVWRYDGWTELVLAAAEGDPSKLSCLGVTEDSFYQTANSQHLKEKQWKKWVSQRAFVALYIASHRGHVEAVQYLLEHGANCLSRTPVGRTPLHVAAAMGQLDCISLLLKYGASTNDKDAKGMTPVVISRRLNHKHNERQYKMLLLHWVANPSDRQDRPQGVLSNFFGSQSDSDGKPSRKPAPDLSGSVRRLPPGGAAARG</sequence>
<dbReference type="RefSeq" id="XP_019492706.1">
    <property type="nucleotide sequence ID" value="XM_019637161.1"/>
</dbReference>
<dbReference type="OrthoDB" id="10258888at2759"/>
<dbReference type="CDD" id="cd17063">
    <property type="entry name" value="Ubl_ANKRD60"/>
    <property type="match status" value="1"/>
</dbReference>
<dbReference type="InterPro" id="IPR000626">
    <property type="entry name" value="Ubiquitin-like_dom"/>
</dbReference>
<dbReference type="PROSITE" id="PS50053">
    <property type="entry name" value="UBIQUITIN_2"/>
    <property type="match status" value="1"/>
</dbReference>
<evidence type="ECO:0000256" key="1">
    <source>
        <dbReference type="PROSITE-ProRule" id="PRU00023"/>
    </source>
</evidence>
<evidence type="ECO:0000256" key="2">
    <source>
        <dbReference type="SAM" id="MobiDB-lite"/>
    </source>
</evidence>
<evidence type="ECO:0000313" key="4">
    <source>
        <dbReference type="Proteomes" id="UP000694851"/>
    </source>
</evidence>
<feature type="compositionally biased region" description="Polar residues" evidence="2">
    <location>
        <begin position="260"/>
        <end position="270"/>
    </location>
</feature>
<protein>
    <submittedName>
        <fullName evidence="5">Ankyrin repeat domain-containing protein 60</fullName>
    </submittedName>
</protein>
<evidence type="ECO:0000259" key="3">
    <source>
        <dbReference type="PROSITE" id="PS50053"/>
    </source>
</evidence>
<dbReference type="Gene3D" id="1.25.40.20">
    <property type="entry name" value="Ankyrin repeat-containing domain"/>
    <property type="match status" value="1"/>
</dbReference>
<dbReference type="PROSITE" id="PS50297">
    <property type="entry name" value="ANK_REP_REGION"/>
    <property type="match status" value="2"/>
</dbReference>
<dbReference type="AlphaFoldDB" id="A0A8B7QVJ6"/>
<keyword evidence="4" id="KW-1185">Reference proteome</keyword>
<dbReference type="Pfam" id="PF12796">
    <property type="entry name" value="Ank_2"/>
    <property type="match status" value="1"/>
</dbReference>
<dbReference type="Gene3D" id="3.10.20.90">
    <property type="entry name" value="Phosphatidylinositol 3-kinase Catalytic Subunit, Chain A, domain 1"/>
    <property type="match status" value="1"/>
</dbReference>
<gene>
    <name evidence="5" type="primary">ANKRD60</name>
</gene>
<feature type="repeat" description="ANK" evidence="1">
    <location>
        <begin position="186"/>
        <end position="218"/>
    </location>
</feature>
<reference evidence="5" key="1">
    <citation type="submission" date="2025-08" db="UniProtKB">
        <authorList>
            <consortium name="RefSeq"/>
        </authorList>
    </citation>
    <scope>IDENTIFICATION</scope>
    <source>
        <tissue evidence="5">Muscle</tissue>
    </source>
</reference>
<feature type="region of interest" description="Disordered" evidence="2">
    <location>
        <begin position="257"/>
        <end position="299"/>
    </location>
</feature>
<dbReference type="PROSITE" id="PS50088">
    <property type="entry name" value="ANK_REPEAT"/>
    <property type="match status" value="2"/>
</dbReference>
<dbReference type="CTD" id="140731"/>
<dbReference type="PANTHER" id="PTHR22677:SF3">
    <property type="entry name" value="ANKYRIN REPEAT DOMAIN-CONTAINING PROTEIN 60"/>
    <property type="match status" value="1"/>
</dbReference>
<accession>A0A8B7QVJ6</accession>
<dbReference type="InterPro" id="IPR036770">
    <property type="entry name" value="Ankyrin_rpt-contain_sf"/>
</dbReference>
<dbReference type="SUPFAM" id="SSF54236">
    <property type="entry name" value="Ubiquitin-like"/>
    <property type="match status" value="1"/>
</dbReference>
<dbReference type="SUPFAM" id="SSF48403">
    <property type="entry name" value="Ankyrin repeat"/>
    <property type="match status" value="1"/>
</dbReference>
<dbReference type="SMART" id="SM00248">
    <property type="entry name" value="ANK"/>
    <property type="match status" value="2"/>
</dbReference>
<dbReference type="GeneID" id="109380027"/>
<evidence type="ECO:0000313" key="5">
    <source>
        <dbReference type="RefSeq" id="XP_019492706.1"/>
    </source>
</evidence>
<dbReference type="InterPro" id="IPR029071">
    <property type="entry name" value="Ubiquitin-like_domsf"/>
</dbReference>
<feature type="repeat" description="ANK" evidence="1">
    <location>
        <begin position="153"/>
        <end position="179"/>
    </location>
</feature>
<dbReference type="InterPro" id="IPR039323">
    <property type="entry name" value="ANKRD_45/46/60"/>
</dbReference>
<dbReference type="PANTHER" id="PTHR22677">
    <property type="entry name" value="ANKYRIN REPEAT DOMAIN-CONTAINING PROTEIN 60"/>
    <property type="match status" value="1"/>
</dbReference>
<name>A0A8B7QVJ6_HIPAR</name>
<dbReference type="Proteomes" id="UP000694851">
    <property type="component" value="Unplaced"/>
</dbReference>
<organism evidence="4 5">
    <name type="scientific">Hipposideros armiger</name>
    <name type="common">Great Himalayan leaf-nosed bat</name>
    <dbReference type="NCBI Taxonomy" id="186990"/>
    <lineage>
        <taxon>Eukaryota</taxon>
        <taxon>Metazoa</taxon>
        <taxon>Chordata</taxon>
        <taxon>Craniata</taxon>
        <taxon>Vertebrata</taxon>
        <taxon>Euteleostomi</taxon>
        <taxon>Mammalia</taxon>
        <taxon>Eutheria</taxon>
        <taxon>Laurasiatheria</taxon>
        <taxon>Chiroptera</taxon>
        <taxon>Yinpterochiroptera</taxon>
        <taxon>Rhinolophoidea</taxon>
        <taxon>Hipposideridae</taxon>
        <taxon>Hipposideros</taxon>
    </lineage>
</organism>
<feature type="domain" description="Ubiquitin-like" evidence="3">
    <location>
        <begin position="30"/>
        <end position="106"/>
    </location>
</feature>
<proteinExistence type="predicted"/>